<dbReference type="AlphaFoldDB" id="A0A1W6L6S2"/>
<name>A0A1W6L6S2_9BURK</name>
<evidence type="ECO:0000313" key="2">
    <source>
        <dbReference type="Proteomes" id="UP000193427"/>
    </source>
</evidence>
<accession>A0A1W6L6S2</accession>
<keyword evidence="2" id="KW-1185">Reference proteome</keyword>
<dbReference type="PANTHER" id="PTHR13061:SF29">
    <property type="entry name" value="GAMMA CARBONIC ANHYDRASE-LIKE 1, MITOCHONDRIAL-RELATED"/>
    <property type="match status" value="1"/>
</dbReference>
<reference evidence="1 2" key="1">
    <citation type="submission" date="2016-04" db="EMBL/GenBank/DDBJ databases">
        <title>Complete genome sequence of natural rubber-degrading, novel Gram-negative bacterium, Rhizobacter gummiphilus strain NS21.</title>
        <authorList>
            <person name="Tabata M."/>
            <person name="Kasai D."/>
            <person name="Fukuda M."/>
        </authorList>
    </citation>
    <scope>NUCLEOTIDE SEQUENCE [LARGE SCALE GENOMIC DNA]</scope>
    <source>
        <strain evidence="1 2">NS21</strain>
    </source>
</reference>
<sequence length="174" mass="18140">MAIYQLDDVTPDIDPTAWVADSAQVIGAVTLAENSSVWFGAVLRGDTDRLTVGRNSNIQDGSVLHADHGVPLVIGDDVTVGHQVMLHGCTIGDGSLIGIQAVVLNGAKIGRNCLVGAGALVTEGKEFPDGSLIMGSPAKVVRTMTPEQIAGMHRGTSHYVLNARRFASGLKKIG</sequence>
<dbReference type="InterPro" id="IPR011004">
    <property type="entry name" value="Trimer_LpxA-like_sf"/>
</dbReference>
<dbReference type="InterPro" id="IPR047324">
    <property type="entry name" value="LbH_gamma_CA-like"/>
</dbReference>
<gene>
    <name evidence="1" type="ORF">A4W93_08950</name>
</gene>
<dbReference type="KEGG" id="rgu:A4W93_08950"/>
<dbReference type="CDD" id="cd04645">
    <property type="entry name" value="LbH_gamma_CA_like"/>
    <property type="match status" value="1"/>
</dbReference>
<dbReference type="InterPro" id="IPR001451">
    <property type="entry name" value="Hexapep"/>
</dbReference>
<dbReference type="Pfam" id="PF00132">
    <property type="entry name" value="Hexapep"/>
    <property type="match status" value="1"/>
</dbReference>
<proteinExistence type="predicted"/>
<dbReference type="OrthoDB" id="9803036at2"/>
<dbReference type="SUPFAM" id="SSF51161">
    <property type="entry name" value="Trimeric LpxA-like enzymes"/>
    <property type="match status" value="1"/>
</dbReference>
<dbReference type="Proteomes" id="UP000193427">
    <property type="component" value="Chromosome"/>
</dbReference>
<dbReference type="RefSeq" id="WP_085750297.1">
    <property type="nucleotide sequence ID" value="NZ_BSPR01000008.1"/>
</dbReference>
<dbReference type="EMBL" id="CP015118">
    <property type="protein sequence ID" value="ARN20029.1"/>
    <property type="molecule type" value="Genomic_DNA"/>
</dbReference>
<dbReference type="STRING" id="946333.A4W93_08950"/>
<protein>
    <submittedName>
        <fullName evidence="1">Gamma carbonic anhydrase family protein</fullName>
    </submittedName>
</protein>
<dbReference type="InterPro" id="IPR050484">
    <property type="entry name" value="Transf_Hexapept/Carb_Anhydrase"/>
</dbReference>
<organism evidence="1 2">
    <name type="scientific">Piscinibacter gummiphilus</name>
    <dbReference type="NCBI Taxonomy" id="946333"/>
    <lineage>
        <taxon>Bacteria</taxon>
        <taxon>Pseudomonadati</taxon>
        <taxon>Pseudomonadota</taxon>
        <taxon>Betaproteobacteria</taxon>
        <taxon>Burkholderiales</taxon>
        <taxon>Sphaerotilaceae</taxon>
        <taxon>Piscinibacter</taxon>
    </lineage>
</organism>
<evidence type="ECO:0000313" key="1">
    <source>
        <dbReference type="EMBL" id="ARN20029.1"/>
    </source>
</evidence>
<dbReference type="PANTHER" id="PTHR13061">
    <property type="entry name" value="DYNACTIN SUBUNIT P25"/>
    <property type="match status" value="1"/>
</dbReference>
<dbReference type="Gene3D" id="2.160.10.10">
    <property type="entry name" value="Hexapeptide repeat proteins"/>
    <property type="match status" value="1"/>
</dbReference>